<organism evidence="1 2">
    <name type="scientific">Mycena citricolor</name>
    <dbReference type="NCBI Taxonomy" id="2018698"/>
    <lineage>
        <taxon>Eukaryota</taxon>
        <taxon>Fungi</taxon>
        <taxon>Dikarya</taxon>
        <taxon>Basidiomycota</taxon>
        <taxon>Agaricomycotina</taxon>
        <taxon>Agaricomycetes</taxon>
        <taxon>Agaricomycetidae</taxon>
        <taxon>Agaricales</taxon>
        <taxon>Marasmiineae</taxon>
        <taxon>Mycenaceae</taxon>
        <taxon>Mycena</taxon>
    </lineage>
</organism>
<comment type="caution">
    <text evidence="1">The sequence shown here is derived from an EMBL/GenBank/DDBJ whole genome shotgun (WGS) entry which is preliminary data.</text>
</comment>
<evidence type="ECO:0000313" key="2">
    <source>
        <dbReference type="Proteomes" id="UP001295794"/>
    </source>
</evidence>
<reference evidence="1" key="1">
    <citation type="submission" date="2023-11" db="EMBL/GenBank/DDBJ databases">
        <authorList>
            <person name="De Vega J J."/>
            <person name="De Vega J J."/>
        </authorList>
    </citation>
    <scope>NUCLEOTIDE SEQUENCE</scope>
</reference>
<dbReference type="Proteomes" id="UP001295794">
    <property type="component" value="Unassembled WGS sequence"/>
</dbReference>
<dbReference type="AlphaFoldDB" id="A0AAD2I075"/>
<feature type="non-terminal residue" evidence="1">
    <location>
        <position position="1"/>
    </location>
</feature>
<accession>A0AAD2I075</accession>
<keyword evidence="2" id="KW-1185">Reference proteome</keyword>
<gene>
    <name evidence="1" type="ORF">MYCIT1_LOCUS38014</name>
</gene>
<evidence type="ECO:0000313" key="1">
    <source>
        <dbReference type="EMBL" id="CAK5284641.1"/>
    </source>
</evidence>
<dbReference type="EMBL" id="CAVNYO010000480">
    <property type="protein sequence ID" value="CAK5284641.1"/>
    <property type="molecule type" value="Genomic_DNA"/>
</dbReference>
<proteinExistence type="predicted"/>
<name>A0AAD2I075_9AGAR</name>
<sequence>ICQRGHAGVLNGNSVERLEAVDKTQASAIFLDDAEPTGTVRRIRRLVHSRGHLLANQLADLVIDTGRNWFEEVGSKFSSFKRRSSGHRNPSG</sequence>
<protein>
    <submittedName>
        <fullName evidence="1">Uncharacterized protein</fullName>
    </submittedName>
</protein>